<dbReference type="KEGG" id="ldn:H9L06_06295"/>
<accession>A0A7G9S261</accession>
<reference evidence="1 2" key="1">
    <citation type="submission" date="2020-08" db="EMBL/GenBank/DDBJ databases">
        <title>Genome sequence of Leucobacter denitrificans KACC 14055T.</title>
        <authorList>
            <person name="Hyun D.-W."/>
            <person name="Bae J.-W."/>
        </authorList>
    </citation>
    <scope>NUCLEOTIDE SEQUENCE [LARGE SCALE GENOMIC DNA]</scope>
    <source>
        <strain evidence="1 2">KACC 14055</strain>
    </source>
</reference>
<dbReference type="Proteomes" id="UP000515934">
    <property type="component" value="Chromosome"/>
</dbReference>
<dbReference type="RefSeq" id="WP_187554407.1">
    <property type="nucleotide sequence ID" value="NZ_CP060716.1"/>
</dbReference>
<evidence type="ECO:0000313" key="2">
    <source>
        <dbReference type="Proteomes" id="UP000515934"/>
    </source>
</evidence>
<proteinExistence type="predicted"/>
<dbReference type="AlphaFoldDB" id="A0A7G9S261"/>
<gene>
    <name evidence="1" type="ORF">H9L06_06295</name>
</gene>
<sequence>MNQHEFNEAILGIGGGPNASETLVWIAPDAKTLTQRPYNFVPVGPGLYEIWKPGGRGDYFAASVFGPTLEMPKFVGTLGEAYDWVFAERERLYGRRVKRGNDQPNDA</sequence>
<protein>
    <submittedName>
        <fullName evidence="1">Uncharacterized protein</fullName>
    </submittedName>
</protein>
<keyword evidence="2" id="KW-1185">Reference proteome</keyword>
<evidence type="ECO:0000313" key="1">
    <source>
        <dbReference type="EMBL" id="QNN61936.1"/>
    </source>
</evidence>
<dbReference type="EMBL" id="CP060716">
    <property type="protein sequence ID" value="QNN61936.1"/>
    <property type="molecule type" value="Genomic_DNA"/>
</dbReference>
<name>A0A7G9S261_9MICO</name>
<organism evidence="1 2">
    <name type="scientific">Leucobacter denitrificans</name>
    <dbReference type="NCBI Taxonomy" id="683042"/>
    <lineage>
        <taxon>Bacteria</taxon>
        <taxon>Bacillati</taxon>
        <taxon>Actinomycetota</taxon>
        <taxon>Actinomycetes</taxon>
        <taxon>Micrococcales</taxon>
        <taxon>Microbacteriaceae</taxon>
        <taxon>Leucobacter</taxon>
    </lineage>
</organism>